<accession>A0A9W4XBH9</accession>
<evidence type="ECO:0000256" key="4">
    <source>
        <dbReference type="ARBA" id="ARBA00022447"/>
    </source>
</evidence>
<sequence length="269" mass="31205">MIPNHILIIGSPNSGKLRTTNIITKNKQIDINNDSHSGIIVKTDITTKYYSLKLNILIDEFPECRNFNLTEDQKLIELNKWIDEFQLDEFAELREVLDGLFFTVDMKDSINYITRILSNVERLRNILSDKLEWGGFIAIVGTSKTEEADEDIVGEIEDVVISYGFEFINLNLEGKNEYKETVGKDRIIELIESHEWSNMDLIETSEEKYTQNKQEKLNTMTDPLIKEKSMELDEIFSKLAIARDNINNIPSDKRDDFANKIINEIIDYI</sequence>
<name>A0A9W4XBH9_9ASCO</name>
<dbReference type="PANTHER" id="PTHR28043">
    <property type="entry name" value="INCREASED RECOMBINATION CENTERS PROTEIN 6"/>
    <property type="match status" value="1"/>
</dbReference>
<comment type="caution">
    <text evidence="5">The sequence shown here is derived from an EMBL/GenBank/DDBJ whole genome shotgun (WGS) entry which is preliminary data.</text>
</comment>
<proteinExistence type="inferred from homology"/>
<dbReference type="Pfam" id="PF10199">
    <property type="entry name" value="Adaptin_binding"/>
    <property type="match status" value="1"/>
</dbReference>
<comment type="function">
    <text evidence="1">Involved in gross chromosomal rearrangements (GCRs) and telomere healing.</text>
</comment>
<dbReference type="EMBL" id="CANTUO010000004">
    <property type="protein sequence ID" value="CAI5759496.1"/>
    <property type="molecule type" value="Genomic_DNA"/>
</dbReference>
<keyword evidence="6" id="KW-1185">Reference proteome</keyword>
<dbReference type="GO" id="GO:0030674">
    <property type="term" value="F:protein-macromolecule adaptor activity"/>
    <property type="evidence" value="ECO:0007669"/>
    <property type="project" value="TreeGrafter"/>
</dbReference>
<evidence type="ECO:0000313" key="5">
    <source>
        <dbReference type="EMBL" id="CAI5759496.1"/>
    </source>
</evidence>
<dbReference type="AlphaFoldDB" id="A0A9W4XBH9"/>
<evidence type="ECO:0000256" key="2">
    <source>
        <dbReference type="ARBA" id="ARBA00007973"/>
    </source>
</evidence>
<dbReference type="Gene3D" id="3.40.50.11960">
    <property type="match status" value="1"/>
</dbReference>
<gene>
    <name evidence="5" type="ORF">CANVERA_P4008</name>
</gene>
<organism evidence="5 6">
    <name type="scientific">Candida verbasci</name>
    <dbReference type="NCBI Taxonomy" id="1227364"/>
    <lineage>
        <taxon>Eukaryota</taxon>
        <taxon>Fungi</taxon>
        <taxon>Dikarya</taxon>
        <taxon>Ascomycota</taxon>
        <taxon>Saccharomycotina</taxon>
        <taxon>Pichiomycetes</taxon>
        <taxon>Debaryomycetaceae</taxon>
        <taxon>Candida/Lodderomyces clade</taxon>
        <taxon>Candida</taxon>
    </lineage>
</organism>
<dbReference type="OrthoDB" id="10261384at2759"/>
<comment type="similarity">
    <text evidence="2">Belongs to the IRC6 family.</text>
</comment>
<dbReference type="InterPro" id="IPR034627">
    <property type="entry name" value="Irc6"/>
</dbReference>
<dbReference type="GO" id="GO:0016192">
    <property type="term" value="P:vesicle-mediated transport"/>
    <property type="evidence" value="ECO:0007669"/>
    <property type="project" value="InterPro"/>
</dbReference>
<protein>
    <recommendedName>
        <fullName evidence="3">Increased recombination centers protein 6</fullName>
    </recommendedName>
</protein>
<keyword evidence="4" id="KW-0160">Chromosomal rearrangement</keyword>
<evidence type="ECO:0000313" key="6">
    <source>
        <dbReference type="Proteomes" id="UP001152885"/>
    </source>
</evidence>
<dbReference type="Proteomes" id="UP001152885">
    <property type="component" value="Unassembled WGS sequence"/>
</dbReference>
<evidence type="ECO:0000256" key="3">
    <source>
        <dbReference type="ARBA" id="ARBA00015902"/>
    </source>
</evidence>
<dbReference type="PANTHER" id="PTHR28043:SF1">
    <property type="entry name" value="INCREASED RECOMBINATION CENTERS PROTEIN 6"/>
    <property type="match status" value="1"/>
</dbReference>
<evidence type="ECO:0000256" key="1">
    <source>
        <dbReference type="ARBA" id="ARBA00002976"/>
    </source>
</evidence>
<reference evidence="5" key="1">
    <citation type="submission" date="2022-12" db="EMBL/GenBank/DDBJ databases">
        <authorList>
            <person name="Brejova B."/>
        </authorList>
    </citation>
    <scope>NUCLEOTIDE SEQUENCE</scope>
</reference>